<organism evidence="2 3">
    <name type="scientific">Morella rubra</name>
    <name type="common">Chinese bayberry</name>
    <dbReference type="NCBI Taxonomy" id="262757"/>
    <lineage>
        <taxon>Eukaryota</taxon>
        <taxon>Viridiplantae</taxon>
        <taxon>Streptophyta</taxon>
        <taxon>Embryophyta</taxon>
        <taxon>Tracheophyta</taxon>
        <taxon>Spermatophyta</taxon>
        <taxon>Magnoliopsida</taxon>
        <taxon>eudicotyledons</taxon>
        <taxon>Gunneridae</taxon>
        <taxon>Pentapetalae</taxon>
        <taxon>rosids</taxon>
        <taxon>fabids</taxon>
        <taxon>Fagales</taxon>
        <taxon>Myricaceae</taxon>
        <taxon>Morella</taxon>
    </lineage>
</organism>
<name>A0A6A1V785_9ROSI</name>
<protein>
    <submittedName>
        <fullName evidence="2">Uncharacterized protein</fullName>
    </submittedName>
</protein>
<evidence type="ECO:0000313" key="2">
    <source>
        <dbReference type="EMBL" id="KAB1208265.1"/>
    </source>
</evidence>
<keyword evidence="1" id="KW-0812">Transmembrane</keyword>
<dbReference type="OrthoDB" id="734536at2759"/>
<reference evidence="2 3" key="1">
    <citation type="journal article" date="2019" name="Plant Biotechnol. J.">
        <title>The red bayberry genome and genetic basis of sex determination.</title>
        <authorList>
            <person name="Jia H.M."/>
            <person name="Jia H.J."/>
            <person name="Cai Q.L."/>
            <person name="Wang Y."/>
            <person name="Zhao H.B."/>
            <person name="Yang W.F."/>
            <person name="Wang G.Y."/>
            <person name="Li Y.H."/>
            <person name="Zhan D.L."/>
            <person name="Shen Y.T."/>
            <person name="Niu Q.F."/>
            <person name="Chang L."/>
            <person name="Qiu J."/>
            <person name="Zhao L."/>
            <person name="Xie H.B."/>
            <person name="Fu W.Y."/>
            <person name="Jin J."/>
            <person name="Li X.W."/>
            <person name="Jiao Y."/>
            <person name="Zhou C.C."/>
            <person name="Tu T."/>
            <person name="Chai C.Y."/>
            <person name="Gao J.L."/>
            <person name="Fan L.J."/>
            <person name="van de Weg E."/>
            <person name="Wang J.Y."/>
            <person name="Gao Z.S."/>
        </authorList>
    </citation>
    <scope>NUCLEOTIDE SEQUENCE [LARGE SCALE GENOMIC DNA]</scope>
    <source>
        <tissue evidence="2">Leaves</tissue>
    </source>
</reference>
<gene>
    <name evidence="2" type="ORF">CJ030_MR7G027322</name>
</gene>
<keyword evidence="1" id="KW-0472">Membrane</keyword>
<evidence type="ECO:0000313" key="3">
    <source>
        <dbReference type="Proteomes" id="UP000516437"/>
    </source>
</evidence>
<dbReference type="PANTHER" id="PTHR37206:SF4">
    <property type="entry name" value="TRANSMEMBRANE PROTEIN"/>
    <property type="match status" value="1"/>
</dbReference>
<proteinExistence type="predicted"/>
<dbReference type="Proteomes" id="UP000516437">
    <property type="component" value="Chromosome 7"/>
</dbReference>
<comment type="caution">
    <text evidence="2">The sequence shown here is derived from an EMBL/GenBank/DDBJ whole genome shotgun (WGS) entry which is preliminary data.</text>
</comment>
<feature type="transmembrane region" description="Helical" evidence="1">
    <location>
        <begin position="138"/>
        <end position="159"/>
    </location>
</feature>
<dbReference type="EMBL" id="RXIC02000025">
    <property type="protein sequence ID" value="KAB1208265.1"/>
    <property type="molecule type" value="Genomic_DNA"/>
</dbReference>
<dbReference type="AlphaFoldDB" id="A0A6A1V785"/>
<dbReference type="PANTHER" id="PTHR37206">
    <property type="entry name" value="TRANSMEMBRANE PROTEIN"/>
    <property type="match status" value="1"/>
</dbReference>
<sequence length="212" mass="24038">MEGAQVPEDLDEWQQIQSPLAKIPPTAHQSSVERDMVVIREEDLNLIKDDCSIFPPSHHEGILVPPLDLIAPEVPCLEPCCLSSASNYEGDEEGNERGSPPRVAKELRRPWRVRFEILRTGVFRVASRVRNFAVCAGGFWSIASVTGVVAALLLSFLYVRVQRWLRVQKEDKDRLFVLIREKDEETVLYQAAPYETAVLVFSLVTWEHKKAA</sequence>
<evidence type="ECO:0000256" key="1">
    <source>
        <dbReference type="SAM" id="Phobius"/>
    </source>
</evidence>
<accession>A0A6A1V785</accession>
<keyword evidence="3" id="KW-1185">Reference proteome</keyword>
<keyword evidence="1" id="KW-1133">Transmembrane helix</keyword>